<reference evidence="2" key="2">
    <citation type="submission" date="2023-06" db="EMBL/GenBank/DDBJ databases">
        <authorList>
            <consortium name="Lawrence Berkeley National Laboratory"/>
            <person name="Mondo S.J."/>
            <person name="Hensen N."/>
            <person name="Bonometti L."/>
            <person name="Westerberg I."/>
            <person name="Brannstrom I.O."/>
            <person name="Guillou S."/>
            <person name="Cros-Aarteil S."/>
            <person name="Calhoun S."/>
            <person name="Haridas S."/>
            <person name="Kuo A."/>
            <person name="Pangilinan J."/>
            <person name="Riley R."/>
            <person name="Labutti K."/>
            <person name="Andreopoulos B."/>
            <person name="Lipzen A."/>
            <person name="Chen C."/>
            <person name="Yanf M."/>
            <person name="Daum C."/>
            <person name="Ng V."/>
            <person name="Clum A."/>
            <person name="Steindorff A."/>
            <person name="Ohm R."/>
            <person name="Martin F."/>
            <person name="Silar P."/>
            <person name="Natvig D."/>
            <person name="Lalanne C."/>
            <person name="Gautier V."/>
            <person name="Ament-Velasquez S.L."/>
            <person name="Kruys A."/>
            <person name="Hutchinson M.I."/>
            <person name="Powell A.J."/>
            <person name="Barry K."/>
            <person name="Miller A.N."/>
            <person name="Grigoriev I.V."/>
            <person name="Debuchy R."/>
            <person name="Gladieux P."/>
            <person name="Thoren M.H."/>
            <person name="Johannesson H."/>
        </authorList>
    </citation>
    <scope>NUCLEOTIDE SEQUENCE</scope>
    <source>
        <strain evidence="2">CBS 626.80</strain>
    </source>
</reference>
<dbReference type="EMBL" id="MU859132">
    <property type="protein sequence ID" value="KAK3952060.1"/>
    <property type="molecule type" value="Genomic_DNA"/>
</dbReference>
<organism evidence="2 3">
    <name type="scientific">Pseudoneurospora amorphoporcata</name>
    <dbReference type="NCBI Taxonomy" id="241081"/>
    <lineage>
        <taxon>Eukaryota</taxon>
        <taxon>Fungi</taxon>
        <taxon>Dikarya</taxon>
        <taxon>Ascomycota</taxon>
        <taxon>Pezizomycotina</taxon>
        <taxon>Sordariomycetes</taxon>
        <taxon>Sordariomycetidae</taxon>
        <taxon>Sordariales</taxon>
        <taxon>Sordariaceae</taxon>
        <taxon>Pseudoneurospora</taxon>
    </lineage>
</organism>
<reference evidence="2" key="1">
    <citation type="journal article" date="2023" name="Mol. Phylogenet. Evol.">
        <title>Genome-scale phylogeny and comparative genomics of the fungal order Sordariales.</title>
        <authorList>
            <person name="Hensen N."/>
            <person name="Bonometti L."/>
            <person name="Westerberg I."/>
            <person name="Brannstrom I.O."/>
            <person name="Guillou S."/>
            <person name="Cros-Aarteil S."/>
            <person name="Calhoun S."/>
            <person name="Haridas S."/>
            <person name="Kuo A."/>
            <person name="Mondo S."/>
            <person name="Pangilinan J."/>
            <person name="Riley R."/>
            <person name="LaButti K."/>
            <person name="Andreopoulos B."/>
            <person name="Lipzen A."/>
            <person name="Chen C."/>
            <person name="Yan M."/>
            <person name="Daum C."/>
            <person name="Ng V."/>
            <person name="Clum A."/>
            <person name="Steindorff A."/>
            <person name="Ohm R.A."/>
            <person name="Martin F."/>
            <person name="Silar P."/>
            <person name="Natvig D.O."/>
            <person name="Lalanne C."/>
            <person name="Gautier V."/>
            <person name="Ament-Velasquez S.L."/>
            <person name="Kruys A."/>
            <person name="Hutchinson M.I."/>
            <person name="Powell A.J."/>
            <person name="Barry K."/>
            <person name="Miller A.N."/>
            <person name="Grigoriev I.V."/>
            <person name="Debuchy R."/>
            <person name="Gladieux P."/>
            <person name="Hiltunen Thoren M."/>
            <person name="Johannesson H."/>
        </authorList>
    </citation>
    <scope>NUCLEOTIDE SEQUENCE</scope>
    <source>
        <strain evidence="2">CBS 626.80</strain>
    </source>
</reference>
<feature type="compositionally biased region" description="Polar residues" evidence="1">
    <location>
        <begin position="82"/>
        <end position="92"/>
    </location>
</feature>
<evidence type="ECO:0000313" key="3">
    <source>
        <dbReference type="Proteomes" id="UP001303222"/>
    </source>
</evidence>
<name>A0AAN6NU15_9PEZI</name>
<comment type="caution">
    <text evidence="2">The sequence shown here is derived from an EMBL/GenBank/DDBJ whole genome shotgun (WGS) entry which is preliminary data.</text>
</comment>
<gene>
    <name evidence="2" type="ORF">QBC32DRAFT_150914</name>
</gene>
<feature type="region of interest" description="Disordered" evidence="1">
    <location>
        <begin position="71"/>
        <end position="92"/>
    </location>
</feature>
<sequence>MCQTTLYKDTHCKHRWMRVTLPCYPTAGFTNCPSFSYNTHNHSHSYNHQPQQQPLNDGLCHQPLCPYQQHPHPNHYPTNQTSPFSPNHPSVQGRIQGQIQSQVQGHVQGHNTCHIYLPNPASPYYPVQHGCPHHQHLVAKPAPPTYIARSEPCPECDLGGVYDRNQIRMVTAIRNGVKLGGGPSGGDPGVELRCCVM</sequence>
<evidence type="ECO:0000256" key="1">
    <source>
        <dbReference type="SAM" id="MobiDB-lite"/>
    </source>
</evidence>
<dbReference type="AlphaFoldDB" id="A0AAN6NU15"/>
<evidence type="ECO:0000313" key="2">
    <source>
        <dbReference type="EMBL" id="KAK3952060.1"/>
    </source>
</evidence>
<dbReference type="Proteomes" id="UP001303222">
    <property type="component" value="Unassembled WGS sequence"/>
</dbReference>
<accession>A0AAN6NU15</accession>
<feature type="compositionally biased region" description="Low complexity" evidence="1">
    <location>
        <begin position="71"/>
        <end position="81"/>
    </location>
</feature>
<protein>
    <submittedName>
        <fullName evidence="2">Uncharacterized protein</fullName>
    </submittedName>
</protein>
<proteinExistence type="predicted"/>
<keyword evidence="3" id="KW-1185">Reference proteome</keyword>